<proteinExistence type="predicted"/>
<keyword evidence="1" id="KW-0677">Repeat</keyword>
<dbReference type="PANTHER" id="PTHR24198">
    <property type="entry name" value="ANKYRIN REPEAT AND PROTEIN KINASE DOMAIN-CONTAINING PROTEIN"/>
    <property type="match status" value="1"/>
</dbReference>
<dbReference type="PROSITE" id="PS50297">
    <property type="entry name" value="ANK_REP_REGION"/>
    <property type="match status" value="1"/>
</dbReference>
<organism evidence="4 5">
    <name type="scientific">Kribbella solani</name>
    <dbReference type="NCBI Taxonomy" id="236067"/>
    <lineage>
        <taxon>Bacteria</taxon>
        <taxon>Bacillati</taxon>
        <taxon>Actinomycetota</taxon>
        <taxon>Actinomycetes</taxon>
        <taxon>Propionibacteriales</taxon>
        <taxon>Kribbellaceae</taxon>
        <taxon>Kribbella</taxon>
    </lineage>
</organism>
<name>A0A841DPT4_9ACTN</name>
<dbReference type="PANTHER" id="PTHR24198:SF165">
    <property type="entry name" value="ANKYRIN REPEAT-CONTAINING PROTEIN-RELATED"/>
    <property type="match status" value="1"/>
</dbReference>
<dbReference type="Gene3D" id="1.25.40.20">
    <property type="entry name" value="Ankyrin repeat-containing domain"/>
    <property type="match status" value="1"/>
</dbReference>
<evidence type="ECO:0000256" key="1">
    <source>
        <dbReference type="ARBA" id="ARBA00022737"/>
    </source>
</evidence>
<reference evidence="4 5" key="1">
    <citation type="submission" date="2020-08" db="EMBL/GenBank/DDBJ databases">
        <title>Sequencing the genomes of 1000 actinobacteria strains.</title>
        <authorList>
            <person name="Klenk H.-P."/>
        </authorList>
    </citation>
    <scope>NUCLEOTIDE SEQUENCE [LARGE SCALE GENOMIC DNA]</scope>
    <source>
        <strain evidence="4 5">DSM 17294</strain>
    </source>
</reference>
<evidence type="ECO:0000313" key="5">
    <source>
        <dbReference type="Proteomes" id="UP000558997"/>
    </source>
</evidence>
<dbReference type="SMART" id="SM00248">
    <property type="entry name" value="ANK"/>
    <property type="match status" value="2"/>
</dbReference>
<dbReference type="InterPro" id="IPR036770">
    <property type="entry name" value="Ankyrin_rpt-contain_sf"/>
</dbReference>
<evidence type="ECO:0000256" key="2">
    <source>
        <dbReference type="ARBA" id="ARBA00023043"/>
    </source>
</evidence>
<dbReference type="RefSeq" id="WP_184837399.1">
    <property type="nucleotide sequence ID" value="NZ_BAAAVN010000016.1"/>
</dbReference>
<sequence>MDGWRFTRDAVADVGVACSAVMNLDGLLQCLIEADSGQLRPELCGGSYAAVVYDPESDAALLVGEASSVYAALDLFADDMATAYEDDVAEEIFEEYWDEALEDAPRVDEIQAVGRRLLALALLGHISLLDIVTVDHSNDHYLGEAPALFPGARFVCLASAAPPNHDEAYAVLEMQPIGDPTPADRALLGAADEAAVVAALDGGATIGVLDERGMAPLHHAVAHRRVDVVTALLAAGADPSQQADFGNAPQFATLDPDGTVRAAADCIGDETHWQIIRVLLAAGAPVNAGDLTGATLLDLAAAVRPYPEEAIRFLIARGGRVSRRTGDLPELLQTLPIGSIDDLQIRVNEVGLLLDAGARADDRAMYALLGTRGYSEHEVPSEILVSLVDQLLRHGAGDSSGGGRTPLDLAESWLADDKHPNYVPVVEHLRAFQQQP</sequence>
<gene>
    <name evidence="4" type="ORF">HDA44_004485</name>
</gene>
<dbReference type="EMBL" id="JACHNF010000001">
    <property type="protein sequence ID" value="MBB5981144.1"/>
    <property type="molecule type" value="Genomic_DNA"/>
</dbReference>
<evidence type="ECO:0000256" key="3">
    <source>
        <dbReference type="PROSITE-ProRule" id="PRU00023"/>
    </source>
</evidence>
<keyword evidence="5" id="KW-1185">Reference proteome</keyword>
<comment type="caution">
    <text evidence="4">The sequence shown here is derived from an EMBL/GenBank/DDBJ whole genome shotgun (WGS) entry which is preliminary data.</text>
</comment>
<dbReference type="SUPFAM" id="SSF48403">
    <property type="entry name" value="Ankyrin repeat"/>
    <property type="match status" value="1"/>
</dbReference>
<dbReference type="InterPro" id="IPR002110">
    <property type="entry name" value="Ankyrin_rpt"/>
</dbReference>
<protein>
    <submittedName>
        <fullName evidence="4">Ankyrin repeat protein</fullName>
    </submittedName>
</protein>
<dbReference type="Pfam" id="PF00023">
    <property type="entry name" value="Ank"/>
    <property type="match status" value="1"/>
</dbReference>
<dbReference type="PROSITE" id="PS50088">
    <property type="entry name" value="ANK_REPEAT"/>
    <property type="match status" value="1"/>
</dbReference>
<feature type="repeat" description="ANK" evidence="3">
    <location>
        <begin position="212"/>
        <end position="244"/>
    </location>
</feature>
<keyword evidence="2 3" id="KW-0040">ANK repeat</keyword>
<dbReference type="AlphaFoldDB" id="A0A841DPT4"/>
<evidence type="ECO:0000313" key="4">
    <source>
        <dbReference type="EMBL" id="MBB5981144.1"/>
    </source>
</evidence>
<accession>A0A841DPT4</accession>
<dbReference type="Proteomes" id="UP000558997">
    <property type="component" value="Unassembled WGS sequence"/>
</dbReference>